<dbReference type="GO" id="GO:0003677">
    <property type="term" value="F:DNA binding"/>
    <property type="evidence" value="ECO:0007669"/>
    <property type="project" value="InterPro"/>
</dbReference>
<evidence type="ECO:0000313" key="13">
    <source>
        <dbReference type="EMBL" id="GAH64673.1"/>
    </source>
</evidence>
<feature type="non-terminal residue" evidence="13">
    <location>
        <position position="1"/>
    </location>
</feature>
<dbReference type="Pfam" id="PF00633">
    <property type="entry name" value="HHH"/>
    <property type="match status" value="1"/>
</dbReference>
<keyword evidence="10" id="KW-0456">Lyase</keyword>
<evidence type="ECO:0000256" key="11">
    <source>
        <dbReference type="ARBA" id="ARBA00023295"/>
    </source>
</evidence>
<dbReference type="SUPFAM" id="SSF48150">
    <property type="entry name" value="DNA-glycosylase"/>
    <property type="match status" value="1"/>
</dbReference>
<dbReference type="GO" id="GO:0006289">
    <property type="term" value="P:nucleotide-excision repair"/>
    <property type="evidence" value="ECO:0007669"/>
    <property type="project" value="TreeGrafter"/>
</dbReference>
<evidence type="ECO:0000259" key="12">
    <source>
        <dbReference type="SMART" id="SM00478"/>
    </source>
</evidence>
<keyword evidence="9" id="KW-0234">DNA repair</keyword>
<evidence type="ECO:0000256" key="4">
    <source>
        <dbReference type="ARBA" id="ARBA00022723"/>
    </source>
</evidence>
<protein>
    <recommendedName>
        <fullName evidence="12">HhH-GPD domain-containing protein</fullName>
    </recommendedName>
</protein>
<name>X1J4H3_9ZZZZ</name>
<evidence type="ECO:0000256" key="3">
    <source>
        <dbReference type="ARBA" id="ARBA00022485"/>
    </source>
</evidence>
<dbReference type="PANTHER" id="PTHR43286">
    <property type="entry name" value="ENDONUCLEASE III-LIKE PROTEIN 1"/>
    <property type="match status" value="1"/>
</dbReference>
<dbReference type="InterPro" id="IPR003265">
    <property type="entry name" value="HhH-GPD_domain"/>
</dbReference>
<evidence type="ECO:0000256" key="8">
    <source>
        <dbReference type="ARBA" id="ARBA00023014"/>
    </source>
</evidence>
<comment type="caution">
    <text evidence="13">The sequence shown here is derived from an EMBL/GenBank/DDBJ whole genome shotgun (WGS) entry which is preliminary data.</text>
</comment>
<keyword evidence="11" id="KW-0326">Glycosidase</keyword>
<reference evidence="13" key="1">
    <citation type="journal article" date="2014" name="Front. Microbiol.">
        <title>High frequency of phylogenetically diverse reductive dehalogenase-homologous genes in deep subseafloor sedimentary metagenomes.</title>
        <authorList>
            <person name="Kawai M."/>
            <person name="Futagami T."/>
            <person name="Toyoda A."/>
            <person name="Takaki Y."/>
            <person name="Nishi S."/>
            <person name="Hori S."/>
            <person name="Arai W."/>
            <person name="Tsubouchi T."/>
            <person name="Morono Y."/>
            <person name="Uchiyama I."/>
            <person name="Ito T."/>
            <person name="Fujiyama A."/>
            <person name="Inagaki F."/>
            <person name="Takami H."/>
        </authorList>
    </citation>
    <scope>NUCLEOTIDE SEQUENCE</scope>
    <source>
        <strain evidence="13">Expedition CK06-06</strain>
    </source>
</reference>
<dbReference type="GO" id="GO:0016829">
    <property type="term" value="F:lyase activity"/>
    <property type="evidence" value="ECO:0007669"/>
    <property type="project" value="UniProtKB-KW"/>
</dbReference>
<keyword evidence="5" id="KW-0227">DNA damage</keyword>
<evidence type="ECO:0000256" key="9">
    <source>
        <dbReference type="ARBA" id="ARBA00023204"/>
    </source>
</evidence>
<evidence type="ECO:0000256" key="1">
    <source>
        <dbReference type="ARBA" id="ARBA00001966"/>
    </source>
</evidence>
<dbReference type="SMART" id="SM00478">
    <property type="entry name" value="ENDO3c"/>
    <property type="match status" value="1"/>
</dbReference>
<gene>
    <name evidence="13" type="ORF">S03H2_52268</name>
</gene>
<evidence type="ECO:0000256" key="10">
    <source>
        <dbReference type="ARBA" id="ARBA00023239"/>
    </source>
</evidence>
<dbReference type="InterPro" id="IPR011257">
    <property type="entry name" value="DNA_glycosylase"/>
</dbReference>
<dbReference type="EMBL" id="BARU01033202">
    <property type="protein sequence ID" value="GAH64673.1"/>
    <property type="molecule type" value="Genomic_DNA"/>
</dbReference>
<evidence type="ECO:0000256" key="2">
    <source>
        <dbReference type="ARBA" id="ARBA00008343"/>
    </source>
</evidence>
<dbReference type="GO" id="GO:0003906">
    <property type="term" value="F:DNA-(apurinic or apyrimidinic site) endonuclease activity"/>
    <property type="evidence" value="ECO:0007669"/>
    <property type="project" value="TreeGrafter"/>
</dbReference>
<proteinExistence type="inferred from homology"/>
<dbReference type="InterPro" id="IPR004035">
    <property type="entry name" value="Endouclease-III_FeS-bd_BS"/>
</dbReference>
<keyword evidence="8" id="KW-0411">Iron-sulfur</keyword>
<keyword evidence="3" id="KW-0004">4Fe-4S</keyword>
<dbReference type="InterPro" id="IPR004036">
    <property type="entry name" value="Endonuclease-III-like_CS2"/>
</dbReference>
<dbReference type="GO" id="GO:0046872">
    <property type="term" value="F:metal ion binding"/>
    <property type="evidence" value="ECO:0007669"/>
    <property type="project" value="UniProtKB-KW"/>
</dbReference>
<dbReference type="GO" id="GO:0051539">
    <property type="term" value="F:4 iron, 4 sulfur cluster binding"/>
    <property type="evidence" value="ECO:0007669"/>
    <property type="project" value="UniProtKB-KW"/>
</dbReference>
<comment type="cofactor">
    <cofactor evidence="1">
        <name>[4Fe-4S] cluster</name>
        <dbReference type="ChEBI" id="CHEBI:49883"/>
    </cofactor>
</comment>
<evidence type="ECO:0000256" key="7">
    <source>
        <dbReference type="ARBA" id="ARBA00023004"/>
    </source>
</evidence>
<organism evidence="13">
    <name type="scientific">marine sediment metagenome</name>
    <dbReference type="NCBI Taxonomy" id="412755"/>
    <lineage>
        <taxon>unclassified sequences</taxon>
        <taxon>metagenomes</taxon>
        <taxon>ecological metagenomes</taxon>
    </lineage>
</organism>
<dbReference type="InterPro" id="IPR023170">
    <property type="entry name" value="HhH_base_excis_C"/>
</dbReference>
<dbReference type="CDD" id="cd00056">
    <property type="entry name" value="ENDO3c"/>
    <property type="match status" value="1"/>
</dbReference>
<accession>X1J4H3</accession>
<dbReference type="GO" id="GO:0006285">
    <property type="term" value="P:base-excision repair, AP site formation"/>
    <property type="evidence" value="ECO:0007669"/>
    <property type="project" value="TreeGrafter"/>
</dbReference>
<dbReference type="Gene3D" id="1.10.1670.10">
    <property type="entry name" value="Helix-hairpin-Helix base-excision DNA repair enzymes (C-terminal)"/>
    <property type="match status" value="1"/>
</dbReference>
<sequence length="110" mass="12654">KHNGIVPDKIDELLKLPGVGRKTANLVVTVAYKKQGLCVDTHVHRIVNRWGYVKTKSPYETEMALRKKLSPRYWIIFNDLLVAYGQNLCRPISPKCNICSISKYCLCYKE</sequence>
<keyword evidence="7" id="KW-0408">Iron</keyword>
<dbReference type="PROSITE" id="PS00764">
    <property type="entry name" value="ENDONUCLEASE_III_1"/>
    <property type="match status" value="1"/>
</dbReference>
<dbReference type="GO" id="GO:0000703">
    <property type="term" value="F:oxidized pyrimidine nucleobase lesion DNA N-glycosylase activity"/>
    <property type="evidence" value="ECO:0007669"/>
    <property type="project" value="TreeGrafter"/>
</dbReference>
<evidence type="ECO:0000256" key="5">
    <source>
        <dbReference type="ARBA" id="ARBA00022763"/>
    </source>
</evidence>
<evidence type="ECO:0000256" key="6">
    <source>
        <dbReference type="ARBA" id="ARBA00022801"/>
    </source>
</evidence>
<keyword evidence="4" id="KW-0479">Metal-binding</keyword>
<dbReference type="PROSITE" id="PS01155">
    <property type="entry name" value="ENDONUCLEASE_III_2"/>
    <property type="match status" value="1"/>
</dbReference>
<dbReference type="Gene3D" id="1.10.340.30">
    <property type="entry name" value="Hypothetical protein, domain 2"/>
    <property type="match status" value="1"/>
</dbReference>
<comment type="similarity">
    <text evidence="2">Belongs to the Nth/MutY family.</text>
</comment>
<dbReference type="PANTHER" id="PTHR43286:SF1">
    <property type="entry name" value="ENDONUCLEASE III-LIKE PROTEIN 1"/>
    <property type="match status" value="1"/>
</dbReference>
<feature type="domain" description="HhH-GPD" evidence="12">
    <location>
        <begin position="1"/>
        <end position="87"/>
    </location>
</feature>
<keyword evidence="6" id="KW-0378">Hydrolase</keyword>
<dbReference type="InterPro" id="IPR000445">
    <property type="entry name" value="HhH_motif"/>
</dbReference>
<dbReference type="AlphaFoldDB" id="X1J4H3"/>